<sequence>MAPVIQTVVCATQAWLQTSWHVQVPYAWLEACVEWLQEEAGGPGRLSQQQINQQALDQWLLTDLRDLDCPVLPERLAEALKTKLSGTFCVQVDSFLDISQPAYGQLQKWKGTDCGNDDVSAVTQTTQRPWEARPTRMLLLQITDGVQSLEAMEYQPIPALSTALRPGAKLQLQGQMVCRLGMLLLGPSNIKVLGGEVEDLVDRNTQGRVLSRTLGLAEAEEQQQQQQQQEEEEEEEGPPAPQQVNPGEEDLDLDDAELLASLGAQEEVQRVPVGSVGDSGYGTLGDISTSSLRSVVSTASSRSEAAAHSYRSGLTHSSRGGLLQEDPDPIDLLPSDQEIQAEVQDHNMAEEDFPDEDFDDIPFDELDSVLYRQTTNVTAESVSHRNTRTSGNSGSCDSATKAQTSQFERHASNFSGLRSGSCNSRSVTPNRDLLGSAKGAHGQLAATTSTLSFSPTASEPSHEPQLISDEETDFMDEDMDCFLEEVENFGVHPGAQGLRRDIANATKAESSGPSYAPDSSRSVRDGVSISTGHTTPHEQTSNSADHSKLFAKKDTQSDSTAPVLTLTSPPFTYLCLLEDLKSKPHPRTTEICVKAFIVTLLGKLISKNNAWSVCATISDGTSYMDVELSDKVLTDLLGFSVAEKASLKRNPARRGELDAGMRRCQEGLVDMCCLMTIVVEPEGGKAVVTKADQTTEKVLQELEMRARARRR</sequence>
<dbReference type="EMBL" id="JAGKHQ010000017">
    <property type="protein sequence ID" value="KAG7490840.1"/>
    <property type="molecule type" value="Genomic_DNA"/>
</dbReference>
<dbReference type="PANTHER" id="PTHR14790:SF15">
    <property type="entry name" value="RECQ-MEDIATED GENOME INSTABILITY PROTEIN 1"/>
    <property type="match status" value="1"/>
</dbReference>
<evidence type="ECO:0000259" key="10">
    <source>
        <dbReference type="Pfam" id="PF21000"/>
    </source>
</evidence>
<evidence type="ECO:0000256" key="4">
    <source>
        <dbReference type="ARBA" id="ARBA00022705"/>
    </source>
</evidence>
<feature type="compositionally biased region" description="Polar residues" evidence="7">
    <location>
        <begin position="528"/>
        <end position="544"/>
    </location>
</feature>
<evidence type="ECO:0000256" key="6">
    <source>
        <dbReference type="ARBA" id="ARBA00024977"/>
    </source>
</evidence>
<dbReference type="GO" id="GO:0016604">
    <property type="term" value="C:nuclear body"/>
    <property type="evidence" value="ECO:0007669"/>
    <property type="project" value="TreeGrafter"/>
</dbReference>
<dbReference type="InterPro" id="IPR049363">
    <property type="entry name" value="RMI1_N"/>
</dbReference>
<dbReference type="Pfam" id="PF16099">
    <property type="entry name" value="RMI1_C"/>
    <property type="match status" value="1"/>
</dbReference>
<evidence type="ECO:0000259" key="9">
    <source>
        <dbReference type="Pfam" id="PF16099"/>
    </source>
</evidence>
<feature type="domain" description="RecQ-mediated genome instability protein 1 C-terminal OB-fold" evidence="9">
    <location>
        <begin position="568"/>
        <end position="705"/>
    </location>
</feature>
<feature type="domain" description="RMI1 N-terminal" evidence="10">
    <location>
        <begin position="16"/>
        <end position="66"/>
    </location>
</feature>
<evidence type="ECO:0000256" key="2">
    <source>
        <dbReference type="ARBA" id="ARBA00006395"/>
    </source>
</evidence>
<dbReference type="GO" id="GO:0006260">
    <property type="term" value="P:DNA replication"/>
    <property type="evidence" value="ECO:0007669"/>
    <property type="project" value="UniProtKB-KW"/>
</dbReference>
<comment type="caution">
    <text evidence="11">The sequence shown here is derived from an EMBL/GenBank/DDBJ whole genome shotgun (WGS) entry which is preliminary data.</text>
</comment>
<reference evidence="11" key="2">
    <citation type="submission" date="2021-03" db="EMBL/GenBank/DDBJ databases">
        <authorList>
            <person name="Guerrero-Cozar I."/>
            <person name="Gomez-Garrido J."/>
            <person name="Berbel C."/>
            <person name="Martinez-Blanch J.F."/>
            <person name="Alioto T."/>
            <person name="Claros M.G."/>
            <person name="Gagnaire P.A."/>
            <person name="Manchado M."/>
        </authorList>
    </citation>
    <scope>NUCLEOTIDE SEQUENCE</scope>
    <source>
        <strain evidence="11">Sse05_10M</strain>
        <tissue evidence="11">Blood</tissue>
    </source>
</reference>
<reference evidence="11 12" key="1">
    <citation type="journal article" date="2021" name="Sci. Rep.">
        <title>Chromosome anchoring in Senegalese sole (Solea senegalensis) reveals sex-associated markers and genome rearrangements in flatfish.</title>
        <authorList>
            <person name="Guerrero-Cozar I."/>
            <person name="Gomez-Garrido J."/>
            <person name="Berbel C."/>
            <person name="Martinez-Blanch J.F."/>
            <person name="Alioto T."/>
            <person name="Claros M.G."/>
            <person name="Gagnaire P.A."/>
            <person name="Manchado M."/>
        </authorList>
    </citation>
    <scope>NUCLEOTIDE SEQUENCE [LARGE SCALE GENOMIC DNA]</scope>
    <source>
        <strain evidence="11">Sse05_10M</strain>
    </source>
</reference>
<dbReference type="GO" id="GO:0000712">
    <property type="term" value="P:resolution of meiotic recombination intermediates"/>
    <property type="evidence" value="ECO:0007669"/>
    <property type="project" value="TreeGrafter"/>
</dbReference>
<feature type="compositionally biased region" description="Polar residues" evidence="7">
    <location>
        <begin position="388"/>
        <end position="429"/>
    </location>
</feature>
<dbReference type="FunFam" id="2.40.50.770:FF:000002">
    <property type="entry name" value="recQ-mediated genome instability protein 1"/>
    <property type="match status" value="1"/>
</dbReference>
<dbReference type="Pfam" id="PF21000">
    <property type="entry name" value="RMI1_N_N"/>
    <property type="match status" value="1"/>
</dbReference>
<evidence type="ECO:0000256" key="1">
    <source>
        <dbReference type="ARBA" id="ARBA00004123"/>
    </source>
</evidence>
<evidence type="ECO:0000256" key="7">
    <source>
        <dbReference type="SAM" id="MobiDB-lite"/>
    </source>
</evidence>
<evidence type="ECO:0000256" key="5">
    <source>
        <dbReference type="ARBA" id="ARBA00023242"/>
    </source>
</evidence>
<name>A0AAV6QK28_SOLSE</name>
<comment type="function">
    <text evidence="6">Essential component of the RMI complex, a complex that plays an important role in the processing of homologous recombination intermediates to limit DNA crossover formation in cells. Promotes TOP3A binding to double Holliday junctions (DHJ) and hence stimulates TOP3A-mediated dissolution. Required for BLM phosphorylation during mitosis. Within the BLM complex, required for BLM and TOP3A stability.</text>
</comment>
<dbReference type="Proteomes" id="UP000693946">
    <property type="component" value="Linkage Group LG5"/>
</dbReference>
<evidence type="ECO:0000313" key="12">
    <source>
        <dbReference type="Proteomes" id="UP000693946"/>
    </source>
</evidence>
<proteinExistence type="inferred from homology"/>
<feature type="region of interest" description="Disordered" evidence="7">
    <location>
        <begin position="307"/>
        <end position="332"/>
    </location>
</feature>
<dbReference type="GO" id="GO:0000724">
    <property type="term" value="P:double-strand break repair via homologous recombination"/>
    <property type="evidence" value="ECO:0007669"/>
    <property type="project" value="TreeGrafter"/>
</dbReference>
<keyword evidence="12" id="KW-1185">Reference proteome</keyword>
<protein>
    <recommendedName>
        <fullName evidence="3">RecQ-mediated genome instability protein 1</fullName>
    </recommendedName>
</protein>
<feature type="region of interest" description="Disordered" evidence="7">
    <location>
        <begin position="506"/>
        <end position="546"/>
    </location>
</feature>
<keyword evidence="5" id="KW-0539">Nucleus</keyword>
<dbReference type="AlphaFoldDB" id="A0AAV6QK28"/>
<keyword evidence="4" id="KW-0235">DNA replication</keyword>
<evidence type="ECO:0000256" key="3">
    <source>
        <dbReference type="ARBA" id="ARBA00018987"/>
    </source>
</evidence>
<dbReference type="EMBL" id="JAGKHQ010000017">
    <property type="protein sequence ID" value="KAG7490842.1"/>
    <property type="molecule type" value="Genomic_DNA"/>
</dbReference>
<dbReference type="SMART" id="SM01161">
    <property type="entry name" value="DUF1767"/>
    <property type="match status" value="1"/>
</dbReference>
<dbReference type="GO" id="GO:0000166">
    <property type="term" value="F:nucleotide binding"/>
    <property type="evidence" value="ECO:0007669"/>
    <property type="project" value="InterPro"/>
</dbReference>
<dbReference type="Pfam" id="PF08585">
    <property type="entry name" value="RMI1_N_C"/>
    <property type="match status" value="1"/>
</dbReference>
<comment type="similarity">
    <text evidence="2">Belongs to the RMI1 family.</text>
</comment>
<dbReference type="InterPro" id="IPR032199">
    <property type="entry name" value="RMI1_C"/>
</dbReference>
<evidence type="ECO:0000313" key="11">
    <source>
        <dbReference type="EMBL" id="KAG7490840.1"/>
    </source>
</evidence>
<feature type="domain" description="RecQ mediated genome instability protein 1 OB-fold" evidence="8">
    <location>
        <begin position="72"/>
        <end position="208"/>
    </location>
</feature>
<feature type="compositionally biased region" description="Polar residues" evidence="7">
    <location>
        <begin position="507"/>
        <end position="520"/>
    </location>
</feature>
<gene>
    <name evidence="11" type="ORF">JOB18_043061</name>
</gene>
<evidence type="ECO:0000259" key="8">
    <source>
        <dbReference type="Pfam" id="PF08585"/>
    </source>
</evidence>
<dbReference type="FunFam" id="1.10.8.1020:FF:000001">
    <property type="entry name" value="RecQ-mediated genome instability protein 1"/>
    <property type="match status" value="1"/>
</dbReference>
<organism evidence="11 12">
    <name type="scientific">Solea senegalensis</name>
    <name type="common">Senegalese sole</name>
    <dbReference type="NCBI Taxonomy" id="28829"/>
    <lineage>
        <taxon>Eukaryota</taxon>
        <taxon>Metazoa</taxon>
        <taxon>Chordata</taxon>
        <taxon>Craniata</taxon>
        <taxon>Vertebrata</taxon>
        <taxon>Euteleostomi</taxon>
        <taxon>Actinopterygii</taxon>
        <taxon>Neopterygii</taxon>
        <taxon>Teleostei</taxon>
        <taxon>Neoteleostei</taxon>
        <taxon>Acanthomorphata</taxon>
        <taxon>Carangaria</taxon>
        <taxon>Pleuronectiformes</taxon>
        <taxon>Pleuronectoidei</taxon>
        <taxon>Soleidae</taxon>
        <taxon>Solea</taxon>
    </lineage>
</organism>
<feature type="region of interest" description="Disordered" evidence="7">
    <location>
        <begin position="378"/>
        <end position="441"/>
    </location>
</feature>
<feature type="region of interest" description="Disordered" evidence="7">
    <location>
        <begin position="217"/>
        <end position="249"/>
    </location>
</feature>
<accession>A0AAV6QK28</accession>
<dbReference type="PANTHER" id="PTHR14790">
    <property type="entry name" value="RECQ-MEDIATED GENOME INSTABILITY PROTEIN 1 RMI1"/>
    <property type="match status" value="1"/>
</dbReference>
<dbReference type="GO" id="GO:0031422">
    <property type="term" value="C:RecQ family helicase-topoisomerase III complex"/>
    <property type="evidence" value="ECO:0007669"/>
    <property type="project" value="TreeGrafter"/>
</dbReference>
<dbReference type="InterPro" id="IPR013894">
    <property type="entry name" value="RMI1_OB"/>
</dbReference>
<comment type="subcellular location">
    <subcellularLocation>
        <location evidence="1">Nucleus</location>
    </subcellularLocation>
</comment>